<keyword evidence="3" id="KW-1185">Reference proteome</keyword>
<protein>
    <recommendedName>
        <fullName evidence="4">Spore coat protein</fullName>
    </recommendedName>
</protein>
<dbReference type="STRING" id="1193713.GCA_001636315_05009"/>
<feature type="signal peptide" evidence="1">
    <location>
        <begin position="1"/>
        <end position="23"/>
    </location>
</feature>
<dbReference type="SUPFAM" id="SSF69318">
    <property type="entry name" value="Integrin alpha N-terminal domain"/>
    <property type="match status" value="1"/>
</dbReference>
<sequence length="249" mass="27752">MKKETLLAFVSLLLLSMTTVVYAVEEKNKTITISEQKADITGDGKLETILLKGVPYQDDENFLKEIYIDVKASNAKNYTIPMESGAKASFQLVDMNNDGVKDVFATVQTGGSGGIVLSFLHSLKGFVHTDLTVPEPVEMESRFLNDYQAEIKIKETGKTYHFDLNERKLYYKKLGLYYKGKLNEPTELMVNSYSSLKPVELADGKLGLKGVQRVAGIANADTIAFVESTWGYLNGKWNLVQVEVKKAEN</sequence>
<dbReference type="Proteomes" id="UP000282892">
    <property type="component" value="Chromosome"/>
</dbReference>
<accession>A0A3T0HYK6</accession>
<reference evidence="2 3" key="1">
    <citation type="submission" date="2017-07" db="EMBL/GenBank/DDBJ databases">
        <title>The complete genome sequence of Bacillus mesonae strain H20-5, an efficient strain improving plant abiotic stress resistance.</title>
        <authorList>
            <person name="Kim S.Y."/>
            <person name="Song H."/>
            <person name="Sang M.K."/>
            <person name="Weon H.-Y."/>
            <person name="Song J."/>
        </authorList>
    </citation>
    <scope>NUCLEOTIDE SEQUENCE [LARGE SCALE GENOMIC DNA]</scope>
    <source>
        <strain evidence="2 3">H20-5</strain>
    </source>
</reference>
<dbReference type="AlphaFoldDB" id="A0A3T0HYK6"/>
<dbReference type="EMBL" id="CP022572">
    <property type="protein sequence ID" value="AZU62097.1"/>
    <property type="molecule type" value="Genomic_DNA"/>
</dbReference>
<dbReference type="OrthoDB" id="1653343at2"/>
<dbReference type="KEGG" id="nmk:CHR53_12855"/>
<organism evidence="2 3">
    <name type="scientific">Neobacillus mesonae</name>
    <dbReference type="NCBI Taxonomy" id="1193713"/>
    <lineage>
        <taxon>Bacteria</taxon>
        <taxon>Bacillati</taxon>
        <taxon>Bacillota</taxon>
        <taxon>Bacilli</taxon>
        <taxon>Bacillales</taxon>
        <taxon>Bacillaceae</taxon>
        <taxon>Neobacillus</taxon>
    </lineage>
</organism>
<evidence type="ECO:0000256" key="1">
    <source>
        <dbReference type="SAM" id="SignalP"/>
    </source>
</evidence>
<feature type="chain" id="PRO_5019301744" description="Spore coat protein" evidence="1">
    <location>
        <begin position="24"/>
        <end position="249"/>
    </location>
</feature>
<proteinExistence type="predicted"/>
<keyword evidence="1" id="KW-0732">Signal</keyword>
<dbReference type="InterPro" id="IPR028994">
    <property type="entry name" value="Integrin_alpha_N"/>
</dbReference>
<gene>
    <name evidence="2" type="ORF">CHR53_12855</name>
</gene>
<evidence type="ECO:0000313" key="2">
    <source>
        <dbReference type="EMBL" id="AZU62097.1"/>
    </source>
</evidence>
<evidence type="ECO:0008006" key="4">
    <source>
        <dbReference type="Google" id="ProtNLM"/>
    </source>
</evidence>
<name>A0A3T0HYK6_9BACI</name>
<evidence type="ECO:0000313" key="3">
    <source>
        <dbReference type="Proteomes" id="UP000282892"/>
    </source>
</evidence>
<dbReference type="RefSeq" id="WP_066398463.1">
    <property type="nucleotide sequence ID" value="NZ_CP022572.1"/>
</dbReference>